<dbReference type="GO" id="GO:0008270">
    <property type="term" value="F:zinc ion binding"/>
    <property type="evidence" value="ECO:0007669"/>
    <property type="project" value="UniProtKB-UniRule"/>
</dbReference>
<feature type="binding site" evidence="11">
    <location>
        <position position="202"/>
    </location>
    <ligand>
        <name>Zn(2+)</name>
        <dbReference type="ChEBI" id="CHEBI:29105"/>
        <label>1</label>
    </ligand>
</feature>
<dbReference type="InterPro" id="IPR012724">
    <property type="entry name" value="DnaJ"/>
</dbReference>
<comment type="caution">
    <text evidence="16">The sequence shown here is derived from an EMBL/GenBank/DDBJ whole genome shotgun (WGS) entry which is preliminary data.</text>
</comment>
<evidence type="ECO:0000256" key="8">
    <source>
        <dbReference type="ARBA" id="ARBA00023186"/>
    </source>
</evidence>
<keyword evidence="8 11" id="KW-0143">Chaperone</keyword>
<comment type="cofactor">
    <cofactor evidence="11">
        <name>Zn(2+)</name>
        <dbReference type="ChEBI" id="CHEBI:29105"/>
    </cofactor>
    <text evidence="11">Binds 2 Zn(2+) ions per monomer.</text>
</comment>
<dbReference type="Gene3D" id="1.10.287.110">
    <property type="entry name" value="DnaJ domain"/>
    <property type="match status" value="1"/>
</dbReference>
<dbReference type="Gene3D" id="6.20.20.10">
    <property type="match status" value="2"/>
</dbReference>
<dbReference type="GO" id="GO:0042026">
    <property type="term" value="P:protein refolding"/>
    <property type="evidence" value="ECO:0007669"/>
    <property type="project" value="TreeGrafter"/>
</dbReference>
<dbReference type="HAMAP" id="MF_01152">
    <property type="entry name" value="DnaJ"/>
    <property type="match status" value="1"/>
</dbReference>
<keyword evidence="1 11" id="KW-0963">Cytoplasm</keyword>
<dbReference type="SUPFAM" id="SSF49493">
    <property type="entry name" value="HSP40/DnaJ peptide-binding domain"/>
    <property type="match status" value="2"/>
</dbReference>
<dbReference type="PROSITE" id="PS50076">
    <property type="entry name" value="DNAJ_2"/>
    <property type="match status" value="1"/>
</dbReference>
<evidence type="ECO:0000256" key="3">
    <source>
        <dbReference type="ARBA" id="ARBA00022723"/>
    </source>
</evidence>
<keyword evidence="5 11" id="KW-0863">Zinc-finger</keyword>
<dbReference type="GO" id="GO:0005524">
    <property type="term" value="F:ATP binding"/>
    <property type="evidence" value="ECO:0007669"/>
    <property type="project" value="InterPro"/>
</dbReference>
<dbReference type="GO" id="GO:0009408">
    <property type="term" value="P:response to heat"/>
    <property type="evidence" value="ECO:0007669"/>
    <property type="project" value="InterPro"/>
</dbReference>
<dbReference type="InterPro" id="IPR008971">
    <property type="entry name" value="HSP40/DnaJ_pept-bd"/>
</dbReference>
<feature type="binding site" evidence="11">
    <location>
        <position position="145"/>
    </location>
    <ligand>
        <name>Zn(2+)</name>
        <dbReference type="ChEBI" id="CHEBI:29105"/>
        <label>1</label>
    </ligand>
</feature>
<dbReference type="InterPro" id="IPR001305">
    <property type="entry name" value="HSP_DnaJ_Cys-rich_dom"/>
</dbReference>
<feature type="binding site" evidence="11">
    <location>
        <position position="159"/>
    </location>
    <ligand>
        <name>Zn(2+)</name>
        <dbReference type="ChEBI" id="CHEBI:29105"/>
        <label>2</label>
    </ligand>
</feature>
<dbReference type="Pfam" id="PF01556">
    <property type="entry name" value="DnaJ_C"/>
    <property type="match status" value="1"/>
</dbReference>
<comment type="subunit">
    <text evidence="11">Homodimer.</text>
</comment>
<dbReference type="InterPro" id="IPR002939">
    <property type="entry name" value="DnaJ_C"/>
</dbReference>
<gene>
    <name evidence="11" type="primary">dnaJ</name>
    <name evidence="16" type="ORF">HMPREF9020_00754</name>
</gene>
<feature type="region of interest" description="Disordered" evidence="13">
    <location>
        <begin position="347"/>
        <end position="382"/>
    </location>
</feature>
<feature type="binding site" evidence="11">
    <location>
        <position position="142"/>
    </location>
    <ligand>
        <name>Zn(2+)</name>
        <dbReference type="ChEBI" id="CHEBI:29105"/>
        <label>1</label>
    </ligand>
</feature>
<dbReference type="AlphaFoldDB" id="W5IJQ8"/>
<dbReference type="InterPro" id="IPR018253">
    <property type="entry name" value="DnaJ_domain_CS"/>
</dbReference>
<dbReference type="CDD" id="cd10747">
    <property type="entry name" value="DnaJ_C"/>
    <property type="match status" value="1"/>
</dbReference>
<keyword evidence="7 11" id="KW-0346">Stress response</keyword>
<dbReference type="PANTHER" id="PTHR43096">
    <property type="entry name" value="DNAJ HOMOLOG 1, MITOCHONDRIAL-RELATED"/>
    <property type="match status" value="1"/>
</dbReference>
<keyword evidence="2 11" id="KW-0235">DNA replication</keyword>
<accession>W5IJQ8</accession>
<protein>
    <recommendedName>
        <fullName evidence="10 11">Chaperone protein DnaJ</fullName>
    </recommendedName>
</protein>
<feature type="domain" description="J" evidence="14">
    <location>
        <begin position="3"/>
        <end position="66"/>
    </location>
</feature>
<dbReference type="CDD" id="cd06257">
    <property type="entry name" value="DnaJ"/>
    <property type="match status" value="1"/>
</dbReference>
<dbReference type="Proteomes" id="UP000005777">
    <property type="component" value="Unassembled WGS sequence"/>
</dbReference>
<feature type="domain" description="CR-type" evidence="15">
    <location>
        <begin position="129"/>
        <end position="211"/>
    </location>
</feature>
<evidence type="ECO:0000256" key="13">
    <source>
        <dbReference type="SAM" id="MobiDB-lite"/>
    </source>
</evidence>
<dbReference type="CDD" id="cd10719">
    <property type="entry name" value="DnaJ_zf"/>
    <property type="match status" value="1"/>
</dbReference>
<dbReference type="PROSITE" id="PS00636">
    <property type="entry name" value="DNAJ_1"/>
    <property type="match status" value="1"/>
</dbReference>
<dbReference type="Pfam" id="PF00684">
    <property type="entry name" value="DnaJ_CXXCXGXG"/>
    <property type="match status" value="1"/>
</dbReference>
<name>W5IJQ8_SCAIO</name>
<feature type="repeat" description="CXXCXGXG motif" evidence="11">
    <location>
        <begin position="185"/>
        <end position="192"/>
    </location>
</feature>
<dbReference type="SUPFAM" id="SSF57938">
    <property type="entry name" value="DnaJ/Hsp40 cysteine-rich domain"/>
    <property type="match status" value="1"/>
</dbReference>
<dbReference type="RefSeq" id="WP_006293117.1">
    <property type="nucleotide sequence ID" value="NZ_GG770225.1"/>
</dbReference>
<evidence type="ECO:0000313" key="17">
    <source>
        <dbReference type="Proteomes" id="UP000005777"/>
    </source>
</evidence>
<feature type="compositionally biased region" description="Basic and acidic residues" evidence="13">
    <location>
        <begin position="365"/>
        <end position="382"/>
    </location>
</feature>
<dbReference type="Pfam" id="PF00226">
    <property type="entry name" value="DnaJ"/>
    <property type="match status" value="1"/>
</dbReference>
<dbReference type="InterPro" id="IPR036410">
    <property type="entry name" value="HSP_DnaJ_Cys-rich_dom_sf"/>
</dbReference>
<comment type="function">
    <text evidence="11">Participates actively in the response to hyperosmotic and heat shock by preventing the aggregation of stress-denatured proteins and by disaggregating proteins, also in an autonomous, DnaK-independent fashion. Unfolded proteins bind initially to DnaJ; upon interaction with the DnaJ-bound protein, DnaK hydrolyzes its bound ATP, resulting in the formation of a stable complex. GrpE releases ADP from DnaK; ATP binding to DnaK triggers the release of the substrate protein, thus completing the reaction cycle. Several rounds of ATP-dependent interactions between DnaJ, DnaK and GrpE are required for fully efficient folding. Also involved, together with DnaK and GrpE, in the DNA replication of plasmids through activation of initiation proteins.</text>
</comment>
<keyword evidence="6 11" id="KW-0862">Zinc</keyword>
<dbReference type="eggNOG" id="COG0484">
    <property type="taxonomic scope" value="Bacteria"/>
</dbReference>
<dbReference type="SMART" id="SM00271">
    <property type="entry name" value="DnaJ"/>
    <property type="match status" value="1"/>
</dbReference>
<keyword evidence="4 11" id="KW-0677">Repeat</keyword>
<dbReference type="NCBIfam" id="NF008035">
    <property type="entry name" value="PRK10767.1"/>
    <property type="match status" value="1"/>
</dbReference>
<feature type="binding site" evidence="11">
    <location>
        <position position="199"/>
    </location>
    <ligand>
        <name>Zn(2+)</name>
        <dbReference type="ChEBI" id="CHEBI:29105"/>
        <label>1</label>
    </ligand>
</feature>
<evidence type="ECO:0000256" key="9">
    <source>
        <dbReference type="ARBA" id="ARBA00061004"/>
    </source>
</evidence>
<dbReference type="GO" id="GO:0031072">
    <property type="term" value="F:heat shock protein binding"/>
    <property type="evidence" value="ECO:0007669"/>
    <property type="project" value="InterPro"/>
</dbReference>
<evidence type="ECO:0000313" key="16">
    <source>
        <dbReference type="EMBL" id="EFG27118.1"/>
    </source>
</evidence>
<feature type="binding site" evidence="11">
    <location>
        <position position="162"/>
    </location>
    <ligand>
        <name>Zn(2+)</name>
        <dbReference type="ChEBI" id="CHEBI:29105"/>
        <label>2</label>
    </ligand>
</feature>
<sequence>MTDYYKVLGVDRSASQDEIKKAYRKMSRKYHPDIAGQEFEEKFKEVNTAYEVLSDTDKRQMYDQGVDPLNPQTGYSSSAGGFDDMSDIFSTFFGGAFGSAGSSGPIPRTQPGRDSLTSVAIDLEKAVFGGVQNVDIRTWSVCPDCSGSGTADGAEPVTCPQCHGSGNVQTVRRTLLGQMVSTQPCDRCQGHGTIIENPCHTCNGHGRVRIQRTVGVNIPAGVKDETRLRLSGQGEVGEGGGPAGDLYVDISIKPDKRFTRRDDDLHCWITVPMTWAVLGHETSIDTFDGPQTVHIPAGSQQESTISLDNLGVTNLKDSGKRGKIIVHLMISIPNGLDSAQKKLMEDFARKQKDDDYSPSQSSQPRGKEQKGFFDRLRHAFSA</sequence>
<feature type="zinc finger region" description="CR-type" evidence="12">
    <location>
        <begin position="129"/>
        <end position="211"/>
    </location>
</feature>
<evidence type="ECO:0000256" key="10">
    <source>
        <dbReference type="ARBA" id="ARBA00067609"/>
    </source>
</evidence>
<feature type="binding site" evidence="11">
    <location>
        <position position="185"/>
    </location>
    <ligand>
        <name>Zn(2+)</name>
        <dbReference type="ChEBI" id="CHEBI:29105"/>
        <label>2</label>
    </ligand>
</feature>
<dbReference type="NCBIfam" id="TIGR02349">
    <property type="entry name" value="DnaJ_bact"/>
    <property type="match status" value="1"/>
</dbReference>
<dbReference type="InterPro" id="IPR001623">
    <property type="entry name" value="DnaJ_domain"/>
</dbReference>
<feature type="binding site" evidence="11">
    <location>
        <position position="188"/>
    </location>
    <ligand>
        <name>Zn(2+)</name>
        <dbReference type="ChEBI" id="CHEBI:29105"/>
        <label>2</label>
    </ligand>
</feature>
<dbReference type="PRINTS" id="PR00625">
    <property type="entry name" value="JDOMAIN"/>
</dbReference>
<evidence type="ECO:0000259" key="15">
    <source>
        <dbReference type="PROSITE" id="PS51188"/>
    </source>
</evidence>
<comment type="subcellular location">
    <subcellularLocation>
        <location evidence="11">Cytoplasm</location>
    </subcellularLocation>
</comment>
<evidence type="ECO:0000256" key="4">
    <source>
        <dbReference type="ARBA" id="ARBA00022737"/>
    </source>
</evidence>
<dbReference type="PROSITE" id="PS51188">
    <property type="entry name" value="ZF_CR"/>
    <property type="match status" value="1"/>
</dbReference>
<dbReference type="SUPFAM" id="SSF46565">
    <property type="entry name" value="Chaperone J-domain"/>
    <property type="match status" value="1"/>
</dbReference>
<evidence type="ECO:0000256" key="1">
    <source>
        <dbReference type="ARBA" id="ARBA00022490"/>
    </source>
</evidence>
<keyword evidence="3 11" id="KW-0479">Metal-binding</keyword>
<dbReference type="FunFam" id="2.10.230.10:FF:000002">
    <property type="entry name" value="Molecular chaperone DnaJ"/>
    <property type="match status" value="1"/>
</dbReference>
<dbReference type="GO" id="GO:0005737">
    <property type="term" value="C:cytoplasm"/>
    <property type="evidence" value="ECO:0007669"/>
    <property type="project" value="UniProtKB-SubCell"/>
</dbReference>
<dbReference type="EMBL" id="ADCX01000004">
    <property type="protein sequence ID" value="EFG27118.1"/>
    <property type="molecule type" value="Genomic_DNA"/>
</dbReference>
<dbReference type="InterPro" id="IPR036869">
    <property type="entry name" value="J_dom_sf"/>
</dbReference>
<dbReference type="GO" id="GO:0006260">
    <property type="term" value="P:DNA replication"/>
    <property type="evidence" value="ECO:0007669"/>
    <property type="project" value="UniProtKB-KW"/>
</dbReference>
<evidence type="ECO:0000259" key="14">
    <source>
        <dbReference type="PROSITE" id="PS50076"/>
    </source>
</evidence>
<proteinExistence type="inferred from homology"/>
<feature type="repeat" description="CXXCXGXG motif" evidence="11">
    <location>
        <begin position="199"/>
        <end position="206"/>
    </location>
</feature>
<dbReference type="HOGENOM" id="CLU_017633_0_7_11"/>
<feature type="repeat" description="CXXCXGXG motif" evidence="11">
    <location>
        <begin position="142"/>
        <end position="149"/>
    </location>
</feature>
<dbReference type="GO" id="GO:0051082">
    <property type="term" value="F:unfolded protein binding"/>
    <property type="evidence" value="ECO:0007669"/>
    <property type="project" value="UniProtKB-UniRule"/>
</dbReference>
<evidence type="ECO:0000256" key="2">
    <source>
        <dbReference type="ARBA" id="ARBA00022705"/>
    </source>
</evidence>
<evidence type="ECO:0000256" key="12">
    <source>
        <dbReference type="PROSITE-ProRule" id="PRU00546"/>
    </source>
</evidence>
<feature type="repeat" description="CXXCXGXG motif" evidence="11">
    <location>
        <begin position="159"/>
        <end position="166"/>
    </location>
</feature>
<dbReference type="PANTHER" id="PTHR43096:SF48">
    <property type="entry name" value="CHAPERONE PROTEIN DNAJ"/>
    <property type="match status" value="1"/>
</dbReference>
<evidence type="ECO:0000256" key="6">
    <source>
        <dbReference type="ARBA" id="ARBA00022833"/>
    </source>
</evidence>
<dbReference type="Gene3D" id="2.60.260.20">
    <property type="entry name" value="Urease metallochaperone UreE, N-terminal domain"/>
    <property type="match status" value="2"/>
</dbReference>
<comment type="similarity">
    <text evidence="9 11">Belongs to the DnaJ family.</text>
</comment>
<keyword evidence="17" id="KW-1185">Reference proteome</keyword>
<evidence type="ECO:0000256" key="11">
    <source>
        <dbReference type="HAMAP-Rule" id="MF_01152"/>
    </source>
</evidence>
<organism evidence="16 17">
    <name type="scientific">Scardovia inopinata F0304</name>
    <dbReference type="NCBI Taxonomy" id="641146"/>
    <lineage>
        <taxon>Bacteria</taxon>
        <taxon>Bacillati</taxon>
        <taxon>Actinomycetota</taxon>
        <taxon>Actinomycetes</taxon>
        <taxon>Bifidobacteriales</taxon>
        <taxon>Bifidobacteriaceae</taxon>
        <taxon>Scardovia</taxon>
    </lineage>
</organism>
<evidence type="ECO:0000256" key="7">
    <source>
        <dbReference type="ARBA" id="ARBA00023016"/>
    </source>
</evidence>
<evidence type="ECO:0000256" key="5">
    <source>
        <dbReference type="ARBA" id="ARBA00022771"/>
    </source>
</evidence>
<reference evidence="16 17" key="1">
    <citation type="submission" date="2012-01" db="EMBL/GenBank/DDBJ databases">
        <title>The Genome Sequence of Scardovia inopinata F0304.</title>
        <authorList>
            <consortium name="The Broad Institute Genome Sequencing Platform"/>
            <person name="Earl A."/>
            <person name="Ward D."/>
            <person name="Feldgarden M."/>
            <person name="Gevers D."/>
            <person name="Izard J."/>
            <person name="Baranova O.V."/>
            <person name="Blanton J.M."/>
            <person name="Tanner A.C."/>
            <person name="Dewhirst F.E."/>
            <person name="Young S.K."/>
            <person name="Zeng Q."/>
            <person name="Gargeya S."/>
            <person name="Fitzgerald M."/>
            <person name="Haas B."/>
            <person name="Abouelleil A."/>
            <person name="Alvarado L."/>
            <person name="Arachchi H.M."/>
            <person name="Berlin A."/>
            <person name="Chapman S.B."/>
            <person name="Gearin G."/>
            <person name="Goldberg J."/>
            <person name="Griggs A."/>
            <person name="Gujja S."/>
            <person name="Hansen M."/>
            <person name="Heiman D."/>
            <person name="Howarth C."/>
            <person name="Larimer J."/>
            <person name="Lui A."/>
            <person name="MacDonald P.J."/>
            <person name="McCowen C."/>
            <person name="Montmayeur A."/>
            <person name="Murphy C."/>
            <person name="Neiman D."/>
            <person name="Pearson M."/>
            <person name="Priest M."/>
            <person name="Roberts A."/>
            <person name="Saif S."/>
            <person name="Shea T."/>
            <person name="Sisk P."/>
            <person name="Stolte C."/>
            <person name="Sykes S."/>
            <person name="Wortman J."/>
            <person name="Nusbaum C."/>
            <person name="Birren B."/>
        </authorList>
    </citation>
    <scope>NUCLEOTIDE SEQUENCE [LARGE SCALE GENOMIC DNA]</scope>
    <source>
        <strain evidence="16 17">F0304</strain>
    </source>
</reference>
<comment type="domain">
    <text evidence="11">The J domain is necessary and sufficient to stimulate DnaK ATPase activity. Zinc center 1 plays an important role in the autonomous, DnaK-independent chaperone activity of DnaJ. Zinc center 2 is essential for interaction with DnaK and for DnaJ activity.</text>
</comment>